<sequence>MTLLEFIGALKSSGLPVAHSRFVDTASTPAPSPPFIVYLDDESNNLIADNKVYHAVRNPTIELYTDKKDVAAEQALEDALNDNELPFQVEDEVYIDSEKLFQRIYSIGVI</sequence>
<evidence type="ECO:0000313" key="1">
    <source>
        <dbReference type="EMBL" id="MFD2705457.1"/>
    </source>
</evidence>
<protein>
    <submittedName>
        <fullName evidence="1">Uncharacterized protein</fullName>
    </submittedName>
</protein>
<evidence type="ECO:0000313" key="2">
    <source>
        <dbReference type="Proteomes" id="UP001597520"/>
    </source>
</evidence>
<name>A0ABW5T2N8_9BACI</name>
<reference evidence="2" key="1">
    <citation type="journal article" date="2019" name="Int. J. Syst. Evol. Microbiol.">
        <title>The Global Catalogue of Microorganisms (GCM) 10K type strain sequencing project: providing services to taxonomists for standard genome sequencing and annotation.</title>
        <authorList>
            <consortium name="The Broad Institute Genomics Platform"/>
            <consortium name="The Broad Institute Genome Sequencing Center for Infectious Disease"/>
            <person name="Wu L."/>
            <person name="Ma J."/>
        </authorList>
    </citation>
    <scope>NUCLEOTIDE SEQUENCE [LARGE SCALE GENOMIC DNA]</scope>
    <source>
        <strain evidence="2">KCTC 33792</strain>
    </source>
</reference>
<organism evidence="1 2">
    <name type="scientific">Salibacterium lacus</name>
    <dbReference type="NCBI Taxonomy" id="1898109"/>
    <lineage>
        <taxon>Bacteria</taxon>
        <taxon>Bacillati</taxon>
        <taxon>Bacillota</taxon>
        <taxon>Bacilli</taxon>
        <taxon>Bacillales</taxon>
        <taxon>Bacillaceae</taxon>
    </lineage>
</organism>
<dbReference type="RefSeq" id="WP_380712701.1">
    <property type="nucleotide sequence ID" value="NZ_JBHUML010000002.1"/>
</dbReference>
<gene>
    <name evidence="1" type="ORF">ACFSUB_08255</name>
</gene>
<dbReference type="EMBL" id="JBHUML010000002">
    <property type="protein sequence ID" value="MFD2705457.1"/>
    <property type="molecule type" value="Genomic_DNA"/>
</dbReference>
<proteinExistence type="predicted"/>
<dbReference type="Proteomes" id="UP001597520">
    <property type="component" value="Unassembled WGS sequence"/>
</dbReference>
<accession>A0ABW5T2N8</accession>
<keyword evidence="2" id="KW-1185">Reference proteome</keyword>
<comment type="caution">
    <text evidence="1">The sequence shown here is derived from an EMBL/GenBank/DDBJ whole genome shotgun (WGS) entry which is preliminary data.</text>
</comment>